<dbReference type="EMBL" id="HBUE01020973">
    <property type="protein sequence ID" value="CAG6452574.1"/>
    <property type="molecule type" value="Transcribed_RNA"/>
</dbReference>
<dbReference type="AlphaFoldDB" id="A0A8D8AD14"/>
<dbReference type="EMBL" id="HBUE01170508">
    <property type="protein sequence ID" value="CAG6514875.1"/>
    <property type="molecule type" value="Transcribed_RNA"/>
</dbReference>
<organism evidence="2">
    <name type="scientific">Culex pipiens</name>
    <name type="common">House mosquito</name>
    <dbReference type="NCBI Taxonomy" id="7175"/>
    <lineage>
        <taxon>Eukaryota</taxon>
        <taxon>Metazoa</taxon>
        <taxon>Ecdysozoa</taxon>
        <taxon>Arthropoda</taxon>
        <taxon>Hexapoda</taxon>
        <taxon>Insecta</taxon>
        <taxon>Pterygota</taxon>
        <taxon>Neoptera</taxon>
        <taxon>Endopterygota</taxon>
        <taxon>Diptera</taxon>
        <taxon>Nematocera</taxon>
        <taxon>Culicoidea</taxon>
        <taxon>Culicidae</taxon>
        <taxon>Culicinae</taxon>
        <taxon>Culicini</taxon>
        <taxon>Culex</taxon>
        <taxon>Culex</taxon>
    </lineage>
</organism>
<name>A0A8D8AD14_CULPI</name>
<feature type="region of interest" description="Disordered" evidence="1">
    <location>
        <begin position="1"/>
        <end position="29"/>
    </location>
</feature>
<dbReference type="EMBL" id="HBUE01020965">
    <property type="protein sequence ID" value="CAG6452561.1"/>
    <property type="molecule type" value="Transcribed_RNA"/>
</dbReference>
<dbReference type="EMBL" id="HBUE01020972">
    <property type="protein sequence ID" value="CAG6452572.1"/>
    <property type="molecule type" value="Transcribed_RNA"/>
</dbReference>
<evidence type="ECO:0000313" key="2">
    <source>
        <dbReference type="EMBL" id="CAG6452572.1"/>
    </source>
</evidence>
<protein>
    <submittedName>
        <fullName evidence="2">(northern house mosquito) hypothetical protein</fullName>
    </submittedName>
</protein>
<accession>A0A8D8AD14</accession>
<dbReference type="EMBL" id="HBUE01275910">
    <property type="protein sequence ID" value="CAG6566364.1"/>
    <property type="molecule type" value="Transcribed_RNA"/>
</dbReference>
<evidence type="ECO:0000256" key="1">
    <source>
        <dbReference type="SAM" id="MobiDB-lite"/>
    </source>
</evidence>
<sequence>MLQVRQVLPDGGTPQGAHRDAQNGRGHYAGPVLQGLLQDVQVRAEPGLAHQEAPPVRVVRERAAAAAGRSSRRSDILFLNGQRQARLAGQQQQRWRRNGRFRRRGLHLRRRSPVRDLRAHLQLPVQAGEARADPLQEQRGGRVRAIGRSALQMHRVP</sequence>
<proteinExistence type="predicted"/>
<reference evidence="2" key="1">
    <citation type="submission" date="2021-05" db="EMBL/GenBank/DDBJ databases">
        <authorList>
            <person name="Alioto T."/>
            <person name="Alioto T."/>
            <person name="Gomez Garrido J."/>
        </authorList>
    </citation>
    <scope>NUCLEOTIDE SEQUENCE</scope>
</reference>
<dbReference type="EMBL" id="HBUE01020969">
    <property type="protein sequence ID" value="CAG6452567.1"/>
    <property type="molecule type" value="Transcribed_RNA"/>
</dbReference>